<evidence type="ECO:0000313" key="2">
    <source>
        <dbReference type="EMBL" id="KKU14161.1"/>
    </source>
</evidence>
<dbReference type="EMBL" id="LCLH01000005">
    <property type="protein sequence ID" value="KKU14161.1"/>
    <property type="molecule type" value="Genomic_DNA"/>
</dbReference>
<comment type="caution">
    <text evidence="2">The sequence shown here is derived from an EMBL/GenBank/DDBJ whole genome shotgun (WGS) entry which is preliminary data.</text>
</comment>
<keyword evidence="1" id="KW-0175">Coiled coil</keyword>
<protein>
    <submittedName>
        <fullName evidence="2">PaREP7 family protein</fullName>
    </submittedName>
</protein>
<gene>
    <name evidence="2" type="ORF">UX20_C0005G0009</name>
</gene>
<accession>A0A0G1N0M7</accession>
<evidence type="ECO:0000313" key="3">
    <source>
        <dbReference type="Proteomes" id="UP000034911"/>
    </source>
</evidence>
<dbReference type="PATRIC" id="fig|1619050.3.peg.110"/>
<reference evidence="2 3" key="1">
    <citation type="journal article" date="2015" name="Nature">
        <title>rRNA introns, odd ribosomes, and small enigmatic genomes across a large radiation of phyla.</title>
        <authorList>
            <person name="Brown C.T."/>
            <person name="Hug L.A."/>
            <person name="Thomas B.C."/>
            <person name="Sharon I."/>
            <person name="Castelle C.J."/>
            <person name="Singh A."/>
            <person name="Wilkins M.J."/>
            <person name="Williams K.H."/>
            <person name="Banfield J.F."/>
        </authorList>
    </citation>
    <scope>NUCLEOTIDE SEQUENCE [LARGE SCALE GENOMIC DNA]</scope>
</reference>
<sequence>MNGDDRIYKKLLEHDKRFDKNDKRWEENNKRWEQNDKRWEENNKRWEQNDKCTNRMIKKLLEHDEKFEKMATSEEVQTIKNEVMNSLDKMTTILKRMDEERVFTAKRIERVENETERLAKENTQHAKDIRQIKLQLKIA</sequence>
<organism evidence="2 3">
    <name type="scientific">Candidatus Magasanikbacteria bacterium GW2011_GWC2_45_8</name>
    <dbReference type="NCBI Taxonomy" id="1619050"/>
    <lineage>
        <taxon>Bacteria</taxon>
        <taxon>Candidatus Magasanikiibacteriota</taxon>
    </lineage>
</organism>
<dbReference type="STRING" id="1619050.UX20_C0005G0009"/>
<name>A0A0G1N0M7_9BACT</name>
<dbReference type="AlphaFoldDB" id="A0A0G1N0M7"/>
<dbReference type="Proteomes" id="UP000034911">
    <property type="component" value="Unassembled WGS sequence"/>
</dbReference>
<proteinExistence type="predicted"/>
<feature type="coiled-coil region" evidence="1">
    <location>
        <begin position="94"/>
        <end position="128"/>
    </location>
</feature>
<evidence type="ECO:0000256" key="1">
    <source>
        <dbReference type="SAM" id="Coils"/>
    </source>
</evidence>